<keyword evidence="2" id="KW-0238">DNA-binding</keyword>
<dbReference type="AlphaFoldDB" id="A0A3L8NWZ7"/>
<reference evidence="5 6" key="1">
    <citation type="submission" date="2018-10" db="EMBL/GenBank/DDBJ databases">
        <title>Marmoricola sp. 4Q3S-7 whole genome shotgun sequence.</title>
        <authorList>
            <person name="Li F."/>
        </authorList>
    </citation>
    <scope>NUCLEOTIDE SEQUENCE [LARGE SCALE GENOMIC DNA]</scope>
    <source>
        <strain evidence="5 6">4Q3S-7</strain>
    </source>
</reference>
<dbReference type="InterPro" id="IPR036388">
    <property type="entry name" value="WH-like_DNA-bd_sf"/>
</dbReference>
<dbReference type="GO" id="GO:0003700">
    <property type="term" value="F:DNA-binding transcription factor activity"/>
    <property type="evidence" value="ECO:0007669"/>
    <property type="project" value="InterPro"/>
</dbReference>
<evidence type="ECO:0000256" key="2">
    <source>
        <dbReference type="ARBA" id="ARBA00023125"/>
    </source>
</evidence>
<dbReference type="Proteomes" id="UP000281708">
    <property type="component" value="Unassembled WGS sequence"/>
</dbReference>
<feature type="domain" description="HTH arsR-type" evidence="4">
    <location>
        <begin position="268"/>
        <end position="343"/>
    </location>
</feature>
<accession>A0A3L8NWZ7</accession>
<keyword evidence="1" id="KW-0805">Transcription regulation</keyword>
<dbReference type="CDD" id="cd00090">
    <property type="entry name" value="HTH_ARSR"/>
    <property type="match status" value="1"/>
</dbReference>
<dbReference type="SUPFAM" id="SSF46785">
    <property type="entry name" value="Winged helix' DNA-binding domain"/>
    <property type="match status" value="1"/>
</dbReference>
<organism evidence="5 6">
    <name type="scientific">Nocardioides mangrovicus</name>
    <dbReference type="NCBI Taxonomy" id="2478913"/>
    <lineage>
        <taxon>Bacteria</taxon>
        <taxon>Bacillati</taxon>
        <taxon>Actinomycetota</taxon>
        <taxon>Actinomycetes</taxon>
        <taxon>Propionibacteriales</taxon>
        <taxon>Nocardioidaceae</taxon>
        <taxon>Nocardioides</taxon>
    </lineage>
</organism>
<dbReference type="SMART" id="SM00418">
    <property type="entry name" value="HTH_ARSR"/>
    <property type="match status" value="1"/>
</dbReference>
<evidence type="ECO:0000256" key="3">
    <source>
        <dbReference type="ARBA" id="ARBA00023163"/>
    </source>
</evidence>
<dbReference type="PRINTS" id="PR00778">
    <property type="entry name" value="HTHARSR"/>
</dbReference>
<gene>
    <name evidence="5" type="ORF">D9V37_16115</name>
</gene>
<keyword evidence="6" id="KW-1185">Reference proteome</keyword>
<dbReference type="PANTHER" id="PTHR43132">
    <property type="entry name" value="ARSENICAL RESISTANCE OPERON REPRESSOR ARSR-RELATED"/>
    <property type="match status" value="1"/>
</dbReference>
<dbReference type="InterPro" id="IPR011991">
    <property type="entry name" value="ArsR-like_HTH"/>
</dbReference>
<keyword evidence="3" id="KW-0804">Transcription</keyword>
<name>A0A3L8NWZ7_9ACTN</name>
<evidence type="ECO:0000259" key="4">
    <source>
        <dbReference type="SMART" id="SM00418"/>
    </source>
</evidence>
<dbReference type="Pfam" id="PF12840">
    <property type="entry name" value="HTH_20"/>
    <property type="match status" value="1"/>
</dbReference>
<protein>
    <submittedName>
        <fullName evidence="5">ArsR family transcriptional regulator</fullName>
    </submittedName>
</protein>
<evidence type="ECO:0000313" key="5">
    <source>
        <dbReference type="EMBL" id="RLV47680.1"/>
    </source>
</evidence>
<dbReference type="GO" id="GO:0003677">
    <property type="term" value="F:DNA binding"/>
    <property type="evidence" value="ECO:0007669"/>
    <property type="project" value="UniProtKB-KW"/>
</dbReference>
<dbReference type="PANTHER" id="PTHR43132:SF8">
    <property type="entry name" value="HTH-TYPE TRANSCRIPTIONAL REGULATOR KMTR"/>
    <property type="match status" value="1"/>
</dbReference>
<comment type="caution">
    <text evidence="5">The sequence shown here is derived from an EMBL/GenBank/DDBJ whole genome shotgun (WGS) entry which is preliminary data.</text>
</comment>
<dbReference type="Gene3D" id="1.10.10.10">
    <property type="entry name" value="Winged helix-like DNA-binding domain superfamily/Winged helix DNA-binding domain"/>
    <property type="match status" value="1"/>
</dbReference>
<evidence type="ECO:0000256" key="1">
    <source>
        <dbReference type="ARBA" id="ARBA00023015"/>
    </source>
</evidence>
<evidence type="ECO:0000313" key="6">
    <source>
        <dbReference type="Proteomes" id="UP000281708"/>
    </source>
</evidence>
<dbReference type="EMBL" id="RDBE01000010">
    <property type="protein sequence ID" value="RLV47680.1"/>
    <property type="molecule type" value="Genomic_DNA"/>
</dbReference>
<dbReference type="InterPro" id="IPR051011">
    <property type="entry name" value="Metal_resp_trans_reg"/>
</dbReference>
<proteinExistence type="predicted"/>
<dbReference type="InterPro" id="IPR036390">
    <property type="entry name" value="WH_DNA-bd_sf"/>
</dbReference>
<sequence length="343" mass="37736">MLSSGSRRFDARCSGEDEEVPRIVFSDGDLDRVTVAERPHVMWETVLSLHVLQHDDGADVFDVWRRTVEHGLGESSLREAVRRLCELDPNDSYFPDFLTPDISDLSPVKAIRRVVSTPPELVREEIDRLCRRRPRTAWLRDLGRDPRATAGVLRASLSRYYRLAIEPLESELVETVARESQRRRSALRRGVAALFDGFDPEVMRWDPPVLDVLAPGADVELRGRGLVLIPSTFCWQRAVTPAKTSGRPTVVYPAARDVAVGATCGPGRPLQALLGRRRAAVLAAVSSGSSTGAVASRLELPASSVSEHLAVLRDAGLVTSGRQGRSIEHRTTALGELLLGRAE</sequence>
<dbReference type="InterPro" id="IPR001845">
    <property type="entry name" value="HTH_ArsR_DNA-bd_dom"/>
</dbReference>